<feature type="non-terminal residue" evidence="2">
    <location>
        <position position="1"/>
    </location>
</feature>
<dbReference type="EMBL" id="JAUKUD010000001">
    <property type="protein sequence ID" value="KAK0752875.1"/>
    <property type="molecule type" value="Genomic_DNA"/>
</dbReference>
<organism evidence="2 3">
    <name type="scientific">Schizothecium vesticola</name>
    <dbReference type="NCBI Taxonomy" id="314040"/>
    <lineage>
        <taxon>Eukaryota</taxon>
        <taxon>Fungi</taxon>
        <taxon>Dikarya</taxon>
        <taxon>Ascomycota</taxon>
        <taxon>Pezizomycotina</taxon>
        <taxon>Sordariomycetes</taxon>
        <taxon>Sordariomycetidae</taxon>
        <taxon>Sordariales</taxon>
        <taxon>Schizotheciaceae</taxon>
        <taxon>Schizothecium</taxon>
    </lineage>
</organism>
<name>A0AA40F846_9PEZI</name>
<feature type="compositionally biased region" description="Polar residues" evidence="1">
    <location>
        <begin position="38"/>
        <end position="48"/>
    </location>
</feature>
<evidence type="ECO:0008006" key="4">
    <source>
        <dbReference type="Google" id="ProtNLM"/>
    </source>
</evidence>
<feature type="compositionally biased region" description="Low complexity" evidence="1">
    <location>
        <begin position="7"/>
        <end position="19"/>
    </location>
</feature>
<keyword evidence="3" id="KW-1185">Reference proteome</keyword>
<dbReference type="AlphaFoldDB" id="A0AA40F846"/>
<feature type="region of interest" description="Disordered" evidence="1">
    <location>
        <begin position="95"/>
        <end position="231"/>
    </location>
</feature>
<evidence type="ECO:0000313" key="2">
    <source>
        <dbReference type="EMBL" id="KAK0752875.1"/>
    </source>
</evidence>
<evidence type="ECO:0000313" key="3">
    <source>
        <dbReference type="Proteomes" id="UP001172155"/>
    </source>
</evidence>
<dbReference type="Proteomes" id="UP001172155">
    <property type="component" value="Unassembled WGS sequence"/>
</dbReference>
<gene>
    <name evidence="2" type="ORF">B0T18DRAFT_451251</name>
</gene>
<feature type="compositionally biased region" description="Basic and acidic residues" evidence="1">
    <location>
        <begin position="95"/>
        <end position="116"/>
    </location>
</feature>
<accession>A0AA40F846</accession>
<reference evidence="2" key="1">
    <citation type="submission" date="2023-06" db="EMBL/GenBank/DDBJ databases">
        <title>Genome-scale phylogeny and comparative genomics of the fungal order Sordariales.</title>
        <authorList>
            <consortium name="Lawrence Berkeley National Laboratory"/>
            <person name="Hensen N."/>
            <person name="Bonometti L."/>
            <person name="Westerberg I."/>
            <person name="Brannstrom I.O."/>
            <person name="Guillou S."/>
            <person name="Cros-Aarteil S."/>
            <person name="Calhoun S."/>
            <person name="Haridas S."/>
            <person name="Kuo A."/>
            <person name="Mondo S."/>
            <person name="Pangilinan J."/>
            <person name="Riley R."/>
            <person name="LaButti K."/>
            <person name="Andreopoulos B."/>
            <person name="Lipzen A."/>
            <person name="Chen C."/>
            <person name="Yanf M."/>
            <person name="Daum C."/>
            <person name="Ng V."/>
            <person name="Clum A."/>
            <person name="Steindorff A."/>
            <person name="Ohm R."/>
            <person name="Martin F."/>
            <person name="Silar P."/>
            <person name="Natvig D."/>
            <person name="Lalanne C."/>
            <person name="Gautier V."/>
            <person name="Ament-velasquez S.L."/>
            <person name="Kruys A."/>
            <person name="Hutchinson M.I."/>
            <person name="Powell A.J."/>
            <person name="Barry K."/>
            <person name="Miller A.N."/>
            <person name="Grigoriev I.V."/>
            <person name="Debuchy R."/>
            <person name="Gladieux P."/>
            <person name="Thoren M.H."/>
            <person name="Johannesson H."/>
        </authorList>
    </citation>
    <scope>NUCLEOTIDE SEQUENCE</scope>
    <source>
        <strain evidence="2">SMH3187-1</strain>
    </source>
</reference>
<sequence>YNPPSSTPLTPLPFLSSSPDFTQPASPPPLQTLIHSLPTLQSPTTPNQTAKMLPKVFLTALLAVTRVAALTVPVEARADLVARDDYEVLADEHLVARAEVDAVDVDKAKKGPEGPRKAAPKKDKKKGDKKGDKKKGDKKKGDKKGEKKVGEKKKPEAKKPEAKKPEVKKPEAKKPEAKKPEAKKPEAKKPEPKKEAPKKEAPKKEAPKKEAPKKEAPKKEAPKEAPKPKAD</sequence>
<feature type="compositionally biased region" description="Basic and acidic residues" evidence="1">
    <location>
        <begin position="125"/>
        <end position="231"/>
    </location>
</feature>
<evidence type="ECO:0000256" key="1">
    <source>
        <dbReference type="SAM" id="MobiDB-lite"/>
    </source>
</evidence>
<comment type="caution">
    <text evidence="2">The sequence shown here is derived from an EMBL/GenBank/DDBJ whole genome shotgun (WGS) entry which is preliminary data.</text>
</comment>
<feature type="region of interest" description="Disordered" evidence="1">
    <location>
        <begin position="1"/>
        <end position="48"/>
    </location>
</feature>
<proteinExistence type="predicted"/>
<protein>
    <recommendedName>
        <fullName evidence="4">Histone H1</fullName>
    </recommendedName>
</protein>